<keyword evidence="2" id="KW-1185">Reference proteome</keyword>
<evidence type="ECO:0000313" key="1">
    <source>
        <dbReference type="EMBL" id="MCZ7911697.1"/>
    </source>
</evidence>
<comment type="caution">
    <text evidence="1">The sequence shown here is derived from an EMBL/GenBank/DDBJ whole genome shotgun (WGS) entry which is preliminary data.</text>
</comment>
<proteinExistence type="predicted"/>
<protein>
    <submittedName>
        <fullName evidence="1">Uncharacterized protein</fullName>
    </submittedName>
</protein>
<dbReference type="EMBL" id="JAPZLT010000013">
    <property type="protein sequence ID" value="MCZ7911697.1"/>
    <property type="molecule type" value="Genomic_DNA"/>
</dbReference>
<dbReference type="RefSeq" id="WP_269832413.1">
    <property type="nucleotide sequence ID" value="NZ_JAPZLT010000013.1"/>
</dbReference>
<evidence type="ECO:0000313" key="2">
    <source>
        <dbReference type="Proteomes" id="UP001151309"/>
    </source>
</evidence>
<organism evidence="1 2">
    <name type="scientific">Agrobacterium leguminum</name>
    <dbReference type="NCBI Taxonomy" id="2792015"/>
    <lineage>
        <taxon>Bacteria</taxon>
        <taxon>Pseudomonadati</taxon>
        <taxon>Pseudomonadota</taxon>
        <taxon>Alphaproteobacteria</taxon>
        <taxon>Hyphomicrobiales</taxon>
        <taxon>Rhizobiaceae</taxon>
        <taxon>Rhizobium/Agrobacterium group</taxon>
        <taxon>Agrobacterium</taxon>
    </lineage>
</organism>
<reference evidence="1" key="1">
    <citation type="submission" date="2022-12" db="EMBL/GenBank/DDBJ databases">
        <title>Draft genome sequences of 22 rhizogenic Agrobacterium biovar 1 strains, the causative agent of hairy root disease.</title>
        <authorList>
            <person name="Kim N."/>
            <person name="Vargas P."/>
            <person name="Rediers H."/>
        </authorList>
    </citation>
    <scope>NUCLEOTIDE SEQUENCE</scope>
    <source>
        <strain evidence="1">ST07.17.026</strain>
    </source>
</reference>
<dbReference type="AlphaFoldDB" id="A0A9X3KH22"/>
<name>A0A9X3KH22_9HYPH</name>
<gene>
    <name evidence="1" type="ORF">O9X94_20440</name>
</gene>
<sequence>MSPDRFNECLRVIRWTPINIASALQCELSWIEALEAGNEAVPDGLATWLETLAQAHETLPPPSTYRGKRSSF</sequence>
<accession>A0A9X3KH22</accession>
<dbReference type="Proteomes" id="UP001151309">
    <property type="component" value="Unassembled WGS sequence"/>
</dbReference>